<dbReference type="EMBL" id="JH717842">
    <property type="protein sequence ID" value="EWY94365.1"/>
    <property type="molecule type" value="Genomic_DNA"/>
</dbReference>
<sequence>MSECCVAESNSLLKVYRTWNAIQLWSYFRTWTGTVYVSWFSYGLAFLPSFVKLFHPWTWNLPSSEKSERRLVDRQEILQMMPTAQVLRNDQLLLQGFSGI</sequence>
<reference evidence="1" key="2">
    <citation type="submission" date="2012-06" db="EMBL/GenBank/DDBJ databases">
        <title>Annotation of the Genome Sequence of Fusarium oxysporum NRRL32931.</title>
        <authorList>
            <consortium name="The Broad Institute Genomics Platform"/>
            <person name="Ma L.-J."/>
            <person name="Corby-Kistler H."/>
            <person name="Broz K."/>
            <person name="Gale L.R."/>
            <person name="Jonkers W."/>
            <person name="O'Donnell K."/>
            <person name="Ploetz R."/>
            <person name="Steinberg C."/>
            <person name="Schwartz D.C."/>
            <person name="VanEtten H."/>
            <person name="Zhou S."/>
            <person name="Young S.K."/>
            <person name="Zeng Q."/>
            <person name="Gargeya S."/>
            <person name="Fitzgerald M."/>
            <person name="Abouelleil A."/>
            <person name="Alvarado L."/>
            <person name="Chapman S.B."/>
            <person name="Gainer-Dewar J."/>
            <person name="Goldberg J."/>
            <person name="Griggs A."/>
            <person name="Gujja S."/>
            <person name="Hansen M."/>
            <person name="Howarth C."/>
            <person name="Imamovic A."/>
            <person name="Ireland A."/>
            <person name="Larimer J."/>
            <person name="McCowan C."/>
            <person name="Murphy C."/>
            <person name="Pearson M."/>
            <person name="Poon T.W."/>
            <person name="Priest M."/>
            <person name="Roberts A."/>
            <person name="Saif S."/>
            <person name="Shea T."/>
            <person name="Sykes S."/>
            <person name="Wortman J."/>
            <person name="Nusbaum C."/>
            <person name="Birren B."/>
        </authorList>
    </citation>
    <scope>NUCLEOTIDE SEQUENCE</scope>
    <source>
        <strain evidence="1">NRRL 32931</strain>
    </source>
</reference>
<accession>W9IPA8</accession>
<dbReference type="Proteomes" id="UP000030753">
    <property type="component" value="Unassembled WGS sequence"/>
</dbReference>
<dbReference type="EMBL" id="JH717842">
    <property type="protein sequence ID" value="EWY94366.1"/>
    <property type="molecule type" value="Genomic_DNA"/>
</dbReference>
<dbReference type="HOGENOM" id="CLU_2306219_0_0_1"/>
<dbReference type="AlphaFoldDB" id="W9IPA8"/>
<dbReference type="EMBL" id="JH717842">
    <property type="protein sequence ID" value="EWY94362.1"/>
    <property type="molecule type" value="Genomic_DNA"/>
</dbReference>
<organism evidence="1 2">
    <name type="scientific">Fusarium oxysporum NRRL 32931</name>
    <dbReference type="NCBI Taxonomy" id="660029"/>
    <lineage>
        <taxon>Eukaryota</taxon>
        <taxon>Fungi</taxon>
        <taxon>Dikarya</taxon>
        <taxon>Ascomycota</taxon>
        <taxon>Pezizomycotina</taxon>
        <taxon>Sordariomycetes</taxon>
        <taxon>Hypocreomycetidae</taxon>
        <taxon>Hypocreales</taxon>
        <taxon>Nectriaceae</taxon>
        <taxon>Fusarium</taxon>
        <taxon>Fusarium oxysporum species complex</taxon>
    </lineage>
</organism>
<protein>
    <submittedName>
        <fullName evidence="1">Uncharacterized protein</fullName>
    </submittedName>
</protein>
<proteinExistence type="predicted"/>
<reference evidence="1 2" key="1">
    <citation type="submission" date="2011-06" db="EMBL/GenBank/DDBJ databases">
        <title>The Genome Sequence of Fusarium oxysporum FOSC 3-a.</title>
        <authorList>
            <consortium name="The Broad Institute Genome Sequencing Platform"/>
            <person name="Ma L.-J."/>
            <person name="Gale L.R."/>
            <person name="Schwartz D.C."/>
            <person name="Zhou S."/>
            <person name="Corby-Kistler H."/>
            <person name="Young S.K."/>
            <person name="Zeng Q."/>
            <person name="Gargeya S."/>
            <person name="Fitzgerald M."/>
            <person name="Haas B."/>
            <person name="Abouelleil A."/>
            <person name="Alvarado L."/>
            <person name="Arachchi H.M."/>
            <person name="Berlin A."/>
            <person name="Brown A."/>
            <person name="Chapman S.B."/>
            <person name="Chen Z."/>
            <person name="Dunbar C."/>
            <person name="Freedman E."/>
            <person name="Gearin G."/>
            <person name="Gellesch M."/>
            <person name="Goldberg J."/>
            <person name="Griggs A."/>
            <person name="Gujja S."/>
            <person name="Heiman D."/>
            <person name="Howarth C."/>
            <person name="Larson L."/>
            <person name="Lui A."/>
            <person name="MacDonald P.J.P."/>
            <person name="Mehta T."/>
            <person name="Montmayeur A."/>
            <person name="Murphy C."/>
            <person name="Neiman D."/>
            <person name="Pearson M."/>
            <person name="Priest M."/>
            <person name="Roberts A."/>
            <person name="Saif S."/>
            <person name="Shea T."/>
            <person name="Shenoy N."/>
            <person name="Sisk P."/>
            <person name="Stolte C."/>
            <person name="Sykes S."/>
            <person name="Wortman J."/>
            <person name="Nusbaum C."/>
            <person name="Birren B."/>
        </authorList>
    </citation>
    <scope>NUCLEOTIDE SEQUENCE [LARGE SCALE GENOMIC DNA]</scope>
    <source>
        <strain evidence="2">FOSC 3-a</strain>
        <strain evidence="1">NRRL 32931</strain>
    </source>
</reference>
<dbReference type="EMBL" id="JH717842">
    <property type="protein sequence ID" value="EWY94364.1"/>
    <property type="molecule type" value="Genomic_DNA"/>
</dbReference>
<evidence type="ECO:0000313" key="1">
    <source>
        <dbReference type="EMBL" id="EWY94366.1"/>
    </source>
</evidence>
<evidence type="ECO:0000313" key="2">
    <source>
        <dbReference type="Proteomes" id="UP000030753"/>
    </source>
</evidence>
<dbReference type="EMBL" id="JH717842">
    <property type="protein sequence ID" value="EWY94363.1"/>
    <property type="molecule type" value="Genomic_DNA"/>
</dbReference>
<name>W9IPA8_FUSOX</name>
<gene>
    <name evidence="1" type="ORF">FOYG_07136</name>
</gene>